<dbReference type="RefSeq" id="WP_081305045.1">
    <property type="nucleotide sequence ID" value="NZ_MAKH01000007.1"/>
</dbReference>
<organism evidence="1 2">
    <name type="scientific">Lactobacillus crispatus</name>
    <dbReference type="NCBI Taxonomy" id="47770"/>
    <lineage>
        <taxon>Bacteria</taxon>
        <taxon>Bacillati</taxon>
        <taxon>Bacillota</taxon>
        <taxon>Bacilli</taxon>
        <taxon>Lactobacillales</taxon>
        <taxon>Lactobacillaceae</taxon>
        <taxon>Lactobacillus</taxon>
    </lineage>
</organism>
<sequence length="326" mass="36450">MPDTLSNTDRLNGLLLRKTDPATGAIYREYKNLDAVAVDYKEDSAVYKKATAYFAQPKHSDCLAVLDYDKSKAYDSLKAFWYFNWTFGVCVDNTIDDSTVQLSNIFEVNKDHFLVLQTEDLSKFTQMMGQNYTIGLKHDLNEPMDAAFVGGIALYDVGSITWKFKQLEGITPENLTSQELAGINNIHAIAYEEMMGKGQTSEGTTLSGEYIDLLHGVMWVQTECQSRLQKLLQDNGKIPYEAQGIAMIRAVLTQVLNEAYDKGIIMTDDTTGRPMFSVTTTPRSQQSRQHLSDRFYDGASFEYHASSAIHTITVNGVVDSDTIMAA</sequence>
<reference evidence="1 2" key="1">
    <citation type="submission" date="2017-12" db="EMBL/GenBank/DDBJ databases">
        <title>Phylogenetic diversity of female urinary microbiome.</title>
        <authorList>
            <person name="Thomas-White K."/>
            <person name="Wolfe A.J."/>
        </authorList>
    </citation>
    <scope>NUCLEOTIDE SEQUENCE [LARGE SCALE GENOMIC DNA]</scope>
    <source>
        <strain evidence="1 2">UMB0085</strain>
    </source>
</reference>
<dbReference type="AlphaFoldDB" id="A0A2N5KYR9"/>
<proteinExistence type="predicted"/>
<accession>A0A2N5KYR9</accession>
<dbReference type="Pfam" id="PF11863">
    <property type="entry name" value="DUF3383"/>
    <property type="match status" value="1"/>
</dbReference>
<name>A0A2N5KYR9_9LACO</name>
<dbReference type="InterPro" id="IPR021808">
    <property type="entry name" value="DUF3383"/>
</dbReference>
<dbReference type="EMBL" id="PKIW01000020">
    <property type="protein sequence ID" value="PLT11390.1"/>
    <property type="molecule type" value="Genomic_DNA"/>
</dbReference>
<dbReference type="Proteomes" id="UP000235119">
    <property type="component" value="Unassembled WGS sequence"/>
</dbReference>
<comment type="caution">
    <text evidence="1">The sequence shown here is derived from an EMBL/GenBank/DDBJ whole genome shotgun (WGS) entry which is preliminary data.</text>
</comment>
<gene>
    <name evidence="1" type="ORF">CYJ79_05205</name>
</gene>
<protein>
    <submittedName>
        <fullName evidence="1">DUF3383 domain-containing protein</fullName>
    </submittedName>
</protein>
<evidence type="ECO:0000313" key="2">
    <source>
        <dbReference type="Proteomes" id="UP000235119"/>
    </source>
</evidence>
<evidence type="ECO:0000313" key="1">
    <source>
        <dbReference type="EMBL" id="PLT11390.1"/>
    </source>
</evidence>